<protein>
    <submittedName>
        <fullName evidence="1">Uncharacterized protein</fullName>
    </submittedName>
</protein>
<reference evidence="1 2" key="1">
    <citation type="submission" date="2022-05" db="EMBL/GenBank/DDBJ databases">
        <authorList>
            <consortium name="Genoscope - CEA"/>
            <person name="William W."/>
        </authorList>
    </citation>
    <scope>NUCLEOTIDE SEQUENCE [LARGE SCALE GENOMIC DNA]</scope>
</reference>
<evidence type="ECO:0000313" key="2">
    <source>
        <dbReference type="Proteomes" id="UP001159405"/>
    </source>
</evidence>
<comment type="caution">
    <text evidence="1">The sequence shown here is derived from an EMBL/GenBank/DDBJ whole genome shotgun (WGS) entry which is preliminary data.</text>
</comment>
<proteinExistence type="predicted"/>
<dbReference type="EMBL" id="CALNXK010000218">
    <property type="protein sequence ID" value="CAH3176875.1"/>
    <property type="molecule type" value="Genomic_DNA"/>
</dbReference>
<keyword evidence="2" id="KW-1185">Reference proteome</keyword>
<sequence length="446" mass="48524">MATLFEMVEVILEETVEASVAKAMEEGAETEVIQAALAEVINNENVNVEVETEELAQGAIEGEIQAQVEENVECAVENEVENAVEEAGEGFWRNMMRDKVLPVVIAGIINGLVIEGISRAIDASKATKGEGSPNENTEKEQVAASKVLRTVEGVSKCWKTKLEEYQKSGTELGTFLYKGVDESVGKTLGVLVSSMKTELESANDIAVKSTAHKTWNQDIEEFKWRVAEACECLLAVFEVKKTAANLQKLGFPPDSDKKALETVLEEQMPNYKAIIKAEVSRHLQAAVGGVARDNASKAVKALICEPLTTKIKAGFNADVRPDVIKEAKKAAKAEATAVINSKMADINKHAAIPVYGIVTLKSWMEKNVEPVAIKAATTKAKEAANAFLQLPPAQMKMMKISQTAREEVMEEYQAQIKQSVEKAVVEVIKQALKDGKKSKTSAVEQM</sequence>
<dbReference type="Proteomes" id="UP001159405">
    <property type="component" value="Unassembled WGS sequence"/>
</dbReference>
<accession>A0ABN8RBV1</accession>
<gene>
    <name evidence="1" type="ORF">PLOB_00018565</name>
</gene>
<organism evidence="1 2">
    <name type="scientific">Porites lobata</name>
    <dbReference type="NCBI Taxonomy" id="104759"/>
    <lineage>
        <taxon>Eukaryota</taxon>
        <taxon>Metazoa</taxon>
        <taxon>Cnidaria</taxon>
        <taxon>Anthozoa</taxon>
        <taxon>Hexacorallia</taxon>
        <taxon>Scleractinia</taxon>
        <taxon>Fungiina</taxon>
        <taxon>Poritidae</taxon>
        <taxon>Porites</taxon>
    </lineage>
</organism>
<evidence type="ECO:0000313" key="1">
    <source>
        <dbReference type="EMBL" id="CAH3176875.1"/>
    </source>
</evidence>
<name>A0ABN8RBV1_9CNID</name>